<sequence length="400" mass="42767">MKMRVRLHDYARKRMRLAATGLPPGIVLTGPESPWFRPIDTMEHAAAQADTTFLSLGHYDYLSLSRHPEVRAAAKSAIDTVGIGAGASRLIGGEREIHAQFESALSDFLGTEATMTMGAGYLVSLSLIPHLVGADDLVVMDELAHSSVVHGAKATRATVRTFRHNDLDHLAQILAEQRERHGLCLIAVEGLYSMDGDIVDLPRLLDIRDAHDAWVMVDEAHSIGVLGPTGRGACEHFGVDPARVDILVGTLSKTFTSMGGFVSGRAELVNWLKFTLPGFVFSVGLSPAIAATADAALRVLRREPERVARLQALSRHFLSEAAAAGLATGSAIGAGIVPILFDTPTRTAAVSRALAAAGIYAPPIMHSGIGTGSSRIRFFLSADLDRCEIDRTLGIIRNVT</sequence>
<dbReference type="InterPro" id="IPR015422">
    <property type="entry name" value="PyrdxlP-dep_Trfase_small"/>
</dbReference>
<dbReference type="GO" id="GO:0030170">
    <property type="term" value="F:pyridoxal phosphate binding"/>
    <property type="evidence" value="ECO:0007669"/>
    <property type="project" value="InterPro"/>
</dbReference>
<dbReference type="PANTHER" id="PTHR13693">
    <property type="entry name" value="CLASS II AMINOTRANSFERASE/8-AMINO-7-OXONONANOATE SYNTHASE"/>
    <property type="match status" value="1"/>
</dbReference>
<dbReference type="Gene3D" id="3.90.1150.10">
    <property type="entry name" value="Aspartate Aminotransferase, domain 1"/>
    <property type="match status" value="1"/>
</dbReference>
<comment type="caution">
    <text evidence="4">The sequence shown here is derived from an EMBL/GenBank/DDBJ whole genome shotgun (WGS) entry which is preliminary data.</text>
</comment>
<dbReference type="Proteomes" id="UP000294664">
    <property type="component" value="Unassembled WGS sequence"/>
</dbReference>
<evidence type="ECO:0000256" key="2">
    <source>
        <dbReference type="ARBA" id="ARBA00022679"/>
    </source>
</evidence>
<reference evidence="4 5" key="1">
    <citation type="submission" date="2019-03" db="EMBL/GenBank/DDBJ databases">
        <title>Genomic Encyclopedia of Type Strains, Phase IV (KMG-IV): sequencing the most valuable type-strain genomes for metagenomic binning, comparative biology and taxonomic classification.</title>
        <authorList>
            <person name="Goeker M."/>
        </authorList>
    </citation>
    <scope>NUCLEOTIDE SEQUENCE [LARGE SCALE GENOMIC DNA]</scope>
    <source>
        <strain evidence="4 5">DSM 9035</strain>
    </source>
</reference>
<dbReference type="InterPro" id="IPR015421">
    <property type="entry name" value="PyrdxlP-dep_Trfase_major"/>
</dbReference>
<dbReference type="SUPFAM" id="SSF53383">
    <property type="entry name" value="PLP-dependent transferases"/>
    <property type="match status" value="1"/>
</dbReference>
<feature type="domain" description="Aminotransferase class I/classII large" evidence="3">
    <location>
        <begin position="53"/>
        <end position="393"/>
    </location>
</feature>
<dbReference type="GO" id="GO:0016740">
    <property type="term" value="F:transferase activity"/>
    <property type="evidence" value="ECO:0007669"/>
    <property type="project" value="UniProtKB-KW"/>
</dbReference>
<dbReference type="EMBL" id="SMAI01000004">
    <property type="protein sequence ID" value="TCT05590.1"/>
    <property type="molecule type" value="Genomic_DNA"/>
</dbReference>
<dbReference type="PANTHER" id="PTHR13693:SF3">
    <property type="entry name" value="LD36009P"/>
    <property type="match status" value="1"/>
</dbReference>
<gene>
    <name evidence="4" type="ORF">EDC64_104147</name>
</gene>
<organism evidence="4 5">
    <name type="scientific">Aquabacter spiritensis</name>
    <dbReference type="NCBI Taxonomy" id="933073"/>
    <lineage>
        <taxon>Bacteria</taxon>
        <taxon>Pseudomonadati</taxon>
        <taxon>Pseudomonadota</taxon>
        <taxon>Alphaproteobacteria</taxon>
        <taxon>Hyphomicrobiales</taxon>
        <taxon>Xanthobacteraceae</taxon>
        <taxon>Aquabacter</taxon>
    </lineage>
</organism>
<proteinExistence type="predicted"/>
<comment type="cofactor">
    <cofactor evidence="1">
        <name>pyridoxal 5'-phosphate</name>
        <dbReference type="ChEBI" id="CHEBI:597326"/>
    </cofactor>
</comment>
<dbReference type="OrthoDB" id="9807157at2"/>
<dbReference type="AlphaFoldDB" id="A0A4R3LY49"/>
<dbReference type="InterPro" id="IPR050087">
    <property type="entry name" value="AON_synthase_class-II"/>
</dbReference>
<dbReference type="InterPro" id="IPR004839">
    <property type="entry name" value="Aminotransferase_I/II_large"/>
</dbReference>
<evidence type="ECO:0000256" key="1">
    <source>
        <dbReference type="ARBA" id="ARBA00001933"/>
    </source>
</evidence>
<dbReference type="RefSeq" id="WP_132030931.1">
    <property type="nucleotide sequence ID" value="NZ_SMAI01000004.1"/>
</dbReference>
<keyword evidence="5" id="KW-1185">Reference proteome</keyword>
<evidence type="ECO:0000313" key="5">
    <source>
        <dbReference type="Proteomes" id="UP000294664"/>
    </source>
</evidence>
<evidence type="ECO:0000313" key="4">
    <source>
        <dbReference type="EMBL" id="TCT05590.1"/>
    </source>
</evidence>
<dbReference type="Pfam" id="PF00155">
    <property type="entry name" value="Aminotran_1_2"/>
    <property type="match status" value="1"/>
</dbReference>
<dbReference type="Gene3D" id="3.40.640.10">
    <property type="entry name" value="Type I PLP-dependent aspartate aminotransferase-like (Major domain)"/>
    <property type="match status" value="1"/>
</dbReference>
<keyword evidence="2" id="KW-0808">Transferase</keyword>
<evidence type="ECO:0000259" key="3">
    <source>
        <dbReference type="Pfam" id="PF00155"/>
    </source>
</evidence>
<protein>
    <submittedName>
        <fullName evidence="4">7-keto-8-aminopelargonate synthetase-like enzyme</fullName>
    </submittedName>
</protein>
<name>A0A4R3LY49_9HYPH</name>
<dbReference type="InterPro" id="IPR015424">
    <property type="entry name" value="PyrdxlP-dep_Trfase"/>
</dbReference>
<accession>A0A4R3LY49</accession>